<gene>
    <name evidence="2" type="ORF">NDI38_15725</name>
</gene>
<dbReference type="InterPro" id="IPR047709">
    <property type="entry name" value="HpsJ-like"/>
</dbReference>
<protein>
    <submittedName>
        <fullName evidence="2">HpsJ family protein</fullName>
    </submittedName>
</protein>
<feature type="transmembrane region" description="Helical" evidence="1">
    <location>
        <begin position="46"/>
        <end position="67"/>
    </location>
</feature>
<comment type="caution">
    <text evidence="2">The sequence shown here is derived from an EMBL/GenBank/DDBJ whole genome shotgun (WGS) entry which is preliminary data.</text>
</comment>
<dbReference type="NCBIfam" id="NF038305">
    <property type="entry name" value="HpsJ_fam"/>
    <property type="match status" value="1"/>
</dbReference>
<accession>A0ABV0KKV5</accession>
<evidence type="ECO:0000313" key="3">
    <source>
        <dbReference type="Proteomes" id="UP001476950"/>
    </source>
</evidence>
<keyword evidence="3" id="KW-1185">Reference proteome</keyword>
<feature type="transmembrane region" description="Helical" evidence="1">
    <location>
        <begin position="197"/>
        <end position="215"/>
    </location>
</feature>
<reference evidence="2 3" key="1">
    <citation type="submission" date="2022-04" db="EMBL/GenBank/DDBJ databases">
        <title>Positive selection, recombination, and allopatry shape intraspecific diversity of widespread and dominant cyanobacteria.</title>
        <authorList>
            <person name="Wei J."/>
            <person name="Shu W."/>
            <person name="Hu C."/>
        </authorList>
    </citation>
    <scope>NUCLEOTIDE SEQUENCE [LARGE SCALE GENOMIC DNA]</scope>
    <source>
        <strain evidence="2 3">AS-A4</strain>
    </source>
</reference>
<organism evidence="2 3">
    <name type="scientific">Stenomitos frigidus AS-A4</name>
    <dbReference type="NCBI Taxonomy" id="2933935"/>
    <lineage>
        <taxon>Bacteria</taxon>
        <taxon>Bacillati</taxon>
        <taxon>Cyanobacteriota</taxon>
        <taxon>Cyanophyceae</taxon>
        <taxon>Leptolyngbyales</taxon>
        <taxon>Leptolyngbyaceae</taxon>
        <taxon>Stenomitos</taxon>
    </lineage>
</organism>
<evidence type="ECO:0000256" key="1">
    <source>
        <dbReference type="SAM" id="Phobius"/>
    </source>
</evidence>
<keyword evidence="1" id="KW-1133">Transmembrane helix</keyword>
<dbReference type="RefSeq" id="WP_190449598.1">
    <property type="nucleotide sequence ID" value="NZ_JAMPLM010000013.1"/>
</dbReference>
<keyword evidence="1" id="KW-0472">Membrane</keyword>
<keyword evidence="1" id="KW-0812">Transmembrane</keyword>
<feature type="transmembrane region" description="Helical" evidence="1">
    <location>
        <begin position="79"/>
        <end position="103"/>
    </location>
</feature>
<sequence length="222" mass="25150">MTESTTDNRSIYRFRWIGYGLLGYALMDFIQVLYPPKFTNPAWEVQTLGTLIERVIVPLLGMTLVFFGEYHDRTQLEKILLKVLSWLCLVLAIVCLLVIPLGVLGTARLDFQNDQQVSRQTEQQLSQFKKVEGQLSQSSASDIRALATKAGISIDPTKDPQALKADILSRLTAARSRVQSQINENRAAQKQTLFKNAIKWNLGALLASCLFFILWRSTDWAR</sequence>
<feature type="transmembrane region" description="Helical" evidence="1">
    <location>
        <begin position="16"/>
        <end position="34"/>
    </location>
</feature>
<evidence type="ECO:0000313" key="2">
    <source>
        <dbReference type="EMBL" id="MEP1059888.1"/>
    </source>
</evidence>
<name>A0ABV0KKV5_9CYAN</name>
<dbReference type="EMBL" id="JAMPLM010000013">
    <property type="protein sequence ID" value="MEP1059888.1"/>
    <property type="molecule type" value="Genomic_DNA"/>
</dbReference>
<dbReference type="Proteomes" id="UP001476950">
    <property type="component" value="Unassembled WGS sequence"/>
</dbReference>
<proteinExistence type="predicted"/>